<dbReference type="EMBL" id="JAFBBU010000001">
    <property type="protein sequence ID" value="MBM7470927.1"/>
    <property type="molecule type" value="Genomic_DNA"/>
</dbReference>
<accession>A0ABS2L1H2</accession>
<reference evidence="3 4" key="1">
    <citation type="submission" date="2021-01" db="EMBL/GenBank/DDBJ databases">
        <title>Sequencing the genomes of 1000 actinobacteria strains.</title>
        <authorList>
            <person name="Klenk H.-P."/>
        </authorList>
    </citation>
    <scope>NUCLEOTIDE SEQUENCE [LARGE SCALE GENOMIC DNA]</scope>
    <source>
        <strain evidence="3 4">DSM 13057</strain>
    </source>
</reference>
<feature type="domain" description="NADP-dependent oxidoreductase" evidence="2">
    <location>
        <begin position="14"/>
        <end position="282"/>
    </location>
</feature>
<dbReference type="InterPro" id="IPR050791">
    <property type="entry name" value="Aldo-Keto_reductase"/>
</dbReference>
<dbReference type="Proteomes" id="UP000776164">
    <property type="component" value="Unassembled WGS sequence"/>
</dbReference>
<dbReference type="Pfam" id="PF00248">
    <property type="entry name" value="Aldo_ket_red"/>
    <property type="match status" value="1"/>
</dbReference>
<keyword evidence="1" id="KW-0560">Oxidoreductase</keyword>
<dbReference type="PANTHER" id="PTHR43625">
    <property type="entry name" value="AFLATOXIN B1 ALDEHYDE REDUCTASE"/>
    <property type="match status" value="1"/>
</dbReference>
<evidence type="ECO:0000256" key="1">
    <source>
        <dbReference type="ARBA" id="ARBA00023002"/>
    </source>
</evidence>
<evidence type="ECO:0000259" key="2">
    <source>
        <dbReference type="Pfam" id="PF00248"/>
    </source>
</evidence>
<protein>
    <submittedName>
        <fullName evidence="3">Aryl-alcohol dehydrogenase-like predicted oxidoreductase</fullName>
    </submittedName>
</protein>
<organism evidence="3 4">
    <name type="scientific">Subtercola frigoramans</name>
    <dbReference type="NCBI Taxonomy" id="120298"/>
    <lineage>
        <taxon>Bacteria</taxon>
        <taxon>Bacillati</taxon>
        <taxon>Actinomycetota</taxon>
        <taxon>Actinomycetes</taxon>
        <taxon>Micrococcales</taxon>
        <taxon>Microbacteriaceae</taxon>
        <taxon>Subtercola</taxon>
    </lineage>
</organism>
<name>A0ABS2L1H2_9MICO</name>
<comment type="caution">
    <text evidence="3">The sequence shown here is derived from an EMBL/GenBank/DDBJ whole genome shotgun (WGS) entry which is preliminary data.</text>
</comment>
<dbReference type="SUPFAM" id="SSF51430">
    <property type="entry name" value="NAD(P)-linked oxidoreductase"/>
    <property type="match status" value="1"/>
</dbReference>
<keyword evidence="4" id="KW-1185">Reference proteome</keyword>
<dbReference type="CDD" id="cd19088">
    <property type="entry name" value="AKR_AKR13B1"/>
    <property type="match status" value="1"/>
</dbReference>
<dbReference type="InterPro" id="IPR036812">
    <property type="entry name" value="NAD(P)_OxRdtase_dom_sf"/>
</dbReference>
<dbReference type="RefSeq" id="WP_205106607.1">
    <property type="nucleotide sequence ID" value="NZ_BAAAHT010000017.1"/>
</dbReference>
<proteinExistence type="predicted"/>
<evidence type="ECO:0000313" key="4">
    <source>
        <dbReference type="Proteomes" id="UP000776164"/>
    </source>
</evidence>
<sequence length="291" mass="30784">MQYRSIASRSVSAIGLGGMPMSIEGRPDEARSIETIHAALDAGVTLIDTADAYHREAAEVGHNEELIARALKNYGADTSQVLVATKGGHLRPGDGSWTQDGRPDYLKKAAKASAKRLGVEAIGLYQFHRPDPNVAYADSIGALRELLDEGVIELAGISNANIAQIDEANAILDGRLASVQNQFSPAFRSSLVELEHCAGLGIAFLPWSPLGGIKRAGEIASQHSAIEEIVRAHGVSPQQVVLGWELALVPVVIPIPGASRPQSIRDSVQAVDLVLSDEELALLSVGDPVAE</sequence>
<dbReference type="Gene3D" id="3.20.20.100">
    <property type="entry name" value="NADP-dependent oxidoreductase domain"/>
    <property type="match status" value="1"/>
</dbReference>
<evidence type="ECO:0000313" key="3">
    <source>
        <dbReference type="EMBL" id="MBM7470927.1"/>
    </source>
</evidence>
<dbReference type="PANTHER" id="PTHR43625:SF40">
    <property type="entry name" value="ALDO-KETO REDUCTASE YAKC [NADP(+)]"/>
    <property type="match status" value="1"/>
</dbReference>
<gene>
    <name evidence="3" type="ORF">JOE66_000561</name>
</gene>
<dbReference type="InterPro" id="IPR023210">
    <property type="entry name" value="NADP_OxRdtase_dom"/>
</dbReference>